<reference evidence="1 2" key="1">
    <citation type="journal article" date="2023" name="Plants (Basel)">
        <title>Bridging the Gap: Combining Genomics and Transcriptomics Approaches to Understand Stylosanthes scabra, an Orphan Legume from the Brazilian Caatinga.</title>
        <authorList>
            <person name="Ferreira-Neto J.R.C."/>
            <person name="da Silva M.D."/>
            <person name="Binneck E."/>
            <person name="de Melo N.F."/>
            <person name="da Silva R.H."/>
            <person name="de Melo A.L.T.M."/>
            <person name="Pandolfi V."/>
            <person name="Bustamante F.O."/>
            <person name="Brasileiro-Vidal A.C."/>
            <person name="Benko-Iseppon A.M."/>
        </authorList>
    </citation>
    <scope>NUCLEOTIDE SEQUENCE [LARGE SCALE GENOMIC DNA]</scope>
    <source>
        <tissue evidence="1">Leaves</tissue>
    </source>
</reference>
<accession>A0ABU6RJK2</accession>
<gene>
    <name evidence="1" type="ORF">PIB30_055958</name>
</gene>
<protein>
    <submittedName>
        <fullName evidence="1">Uncharacterized protein</fullName>
    </submittedName>
</protein>
<name>A0ABU6RJK2_9FABA</name>
<proteinExistence type="predicted"/>
<evidence type="ECO:0000313" key="1">
    <source>
        <dbReference type="EMBL" id="MED6124105.1"/>
    </source>
</evidence>
<dbReference type="EMBL" id="JASCZI010030650">
    <property type="protein sequence ID" value="MED6124105.1"/>
    <property type="molecule type" value="Genomic_DNA"/>
</dbReference>
<dbReference type="Proteomes" id="UP001341840">
    <property type="component" value="Unassembled WGS sequence"/>
</dbReference>
<keyword evidence="2" id="KW-1185">Reference proteome</keyword>
<comment type="caution">
    <text evidence="1">The sequence shown here is derived from an EMBL/GenBank/DDBJ whole genome shotgun (WGS) entry which is preliminary data.</text>
</comment>
<evidence type="ECO:0000313" key="2">
    <source>
        <dbReference type="Proteomes" id="UP001341840"/>
    </source>
</evidence>
<feature type="non-terminal residue" evidence="1">
    <location>
        <position position="99"/>
    </location>
</feature>
<organism evidence="1 2">
    <name type="scientific">Stylosanthes scabra</name>
    <dbReference type="NCBI Taxonomy" id="79078"/>
    <lineage>
        <taxon>Eukaryota</taxon>
        <taxon>Viridiplantae</taxon>
        <taxon>Streptophyta</taxon>
        <taxon>Embryophyta</taxon>
        <taxon>Tracheophyta</taxon>
        <taxon>Spermatophyta</taxon>
        <taxon>Magnoliopsida</taxon>
        <taxon>eudicotyledons</taxon>
        <taxon>Gunneridae</taxon>
        <taxon>Pentapetalae</taxon>
        <taxon>rosids</taxon>
        <taxon>fabids</taxon>
        <taxon>Fabales</taxon>
        <taxon>Fabaceae</taxon>
        <taxon>Papilionoideae</taxon>
        <taxon>50 kb inversion clade</taxon>
        <taxon>dalbergioids sensu lato</taxon>
        <taxon>Dalbergieae</taxon>
        <taxon>Pterocarpus clade</taxon>
        <taxon>Stylosanthes</taxon>
    </lineage>
</organism>
<sequence>MAMLTALVHYNGRAIEDDNIENNVPYDGPKQKAMSIKSSFTLEILKKTLHKKLGLRDNEIVGRMAYRIPHAVHYYIAALYRRLLPTAKEHGVYRRLSRR</sequence>